<name>A0A7J7KNE1_BUGNE</name>
<protein>
    <submittedName>
        <fullName evidence="2">Uncharacterized protein</fullName>
    </submittedName>
</protein>
<comment type="caution">
    <text evidence="2">The sequence shown here is derived from an EMBL/GenBank/DDBJ whole genome shotgun (WGS) entry which is preliminary data.</text>
</comment>
<gene>
    <name evidence="2" type="ORF">EB796_002007</name>
</gene>
<dbReference type="Proteomes" id="UP000593567">
    <property type="component" value="Unassembled WGS sequence"/>
</dbReference>
<proteinExistence type="predicted"/>
<evidence type="ECO:0000313" key="2">
    <source>
        <dbReference type="EMBL" id="KAF6039686.1"/>
    </source>
</evidence>
<evidence type="ECO:0000256" key="1">
    <source>
        <dbReference type="SAM" id="MobiDB-lite"/>
    </source>
</evidence>
<sequence length="255" mass="27058">MAEDEQFNKDLARALELSKITAAEDDNRRQRLGIKTTTRNGVNHLLPKSASGSSLSSKKYLQQEIAQSPIPSPTRGLSANKEGPTVRPRPRPTSGRLSPASLSPRGEKDDLFRTSPTLASPWDLPGDRLPASGSGNAGPQAKRTHTTLWEQFEKSDNSTGVAGYNPFDSSTGGNLFGSSTGGNPFMSGTGSNPLMSGTGSNPLMSGGIPSTNPFETAQTATTSADTKVSTVNPFDVEFSLPQVSDNHLFVTHRNL</sequence>
<reference evidence="2" key="1">
    <citation type="submission" date="2020-06" db="EMBL/GenBank/DDBJ databases">
        <title>Draft genome of Bugula neritina, a colonial animal packing powerful symbionts and potential medicines.</title>
        <authorList>
            <person name="Rayko M."/>
        </authorList>
    </citation>
    <scope>NUCLEOTIDE SEQUENCE [LARGE SCALE GENOMIC DNA]</scope>
    <source>
        <strain evidence="2">Kwan_BN1</strain>
    </source>
</reference>
<accession>A0A7J7KNE1</accession>
<feature type="compositionally biased region" description="Low complexity" evidence="1">
    <location>
        <begin position="45"/>
        <end position="59"/>
    </location>
</feature>
<keyword evidence="3" id="KW-1185">Reference proteome</keyword>
<organism evidence="2 3">
    <name type="scientific">Bugula neritina</name>
    <name type="common">Brown bryozoan</name>
    <name type="synonym">Sertularia neritina</name>
    <dbReference type="NCBI Taxonomy" id="10212"/>
    <lineage>
        <taxon>Eukaryota</taxon>
        <taxon>Metazoa</taxon>
        <taxon>Spiralia</taxon>
        <taxon>Lophotrochozoa</taxon>
        <taxon>Bryozoa</taxon>
        <taxon>Gymnolaemata</taxon>
        <taxon>Cheilostomatida</taxon>
        <taxon>Flustrina</taxon>
        <taxon>Buguloidea</taxon>
        <taxon>Bugulidae</taxon>
        <taxon>Bugula</taxon>
    </lineage>
</organism>
<dbReference type="EMBL" id="VXIV02000222">
    <property type="protein sequence ID" value="KAF6039686.1"/>
    <property type="molecule type" value="Genomic_DNA"/>
</dbReference>
<feature type="region of interest" description="Disordered" evidence="1">
    <location>
        <begin position="175"/>
        <end position="224"/>
    </location>
</feature>
<dbReference type="AlphaFoldDB" id="A0A7J7KNE1"/>
<feature type="region of interest" description="Disordered" evidence="1">
    <location>
        <begin position="26"/>
        <end position="143"/>
    </location>
</feature>
<evidence type="ECO:0000313" key="3">
    <source>
        <dbReference type="Proteomes" id="UP000593567"/>
    </source>
</evidence>